<keyword evidence="9" id="KW-1185">Reference proteome</keyword>
<keyword evidence="3" id="KW-0735">Signal-anchor</keyword>
<dbReference type="Gene3D" id="3.40.30.10">
    <property type="entry name" value="Glutaredoxin"/>
    <property type="match status" value="1"/>
</dbReference>
<dbReference type="CDD" id="cd02966">
    <property type="entry name" value="TlpA_like_family"/>
    <property type="match status" value="1"/>
</dbReference>
<accession>A0ABW0GUN8</accession>
<evidence type="ECO:0000313" key="9">
    <source>
        <dbReference type="Proteomes" id="UP001596122"/>
    </source>
</evidence>
<organism evidence="8 9">
    <name type="scientific">Aquipuribacter nitratireducens</name>
    <dbReference type="NCBI Taxonomy" id="650104"/>
    <lineage>
        <taxon>Bacteria</taxon>
        <taxon>Bacillati</taxon>
        <taxon>Actinomycetota</taxon>
        <taxon>Actinomycetes</taxon>
        <taxon>Micrococcales</taxon>
        <taxon>Intrasporangiaceae</taxon>
        <taxon>Aquipuribacter</taxon>
    </lineage>
</organism>
<evidence type="ECO:0000256" key="2">
    <source>
        <dbReference type="ARBA" id="ARBA00022748"/>
    </source>
</evidence>
<dbReference type="InterPro" id="IPR017937">
    <property type="entry name" value="Thioredoxin_CS"/>
</dbReference>
<dbReference type="RefSeq" id="WP_340270152.1">
    <property type="nucleotide sequence ID" value="NZ_JBBEOG010000006.1"/>
</dbReference>
<reference evidence="9" key="1">
    <citation type="journal article" date="2019" name="Int. J. Syst. Evol. Microbiol.">
        <title>The Global Catalogue of Microorganisms (GCM) 10K type strain sequencing project: providing services to taxonomists for standard genome sequencing and annotation.</title>
        <authorList>
            <consortium name="The Broad Institute Genomics Platform"/>
            <consortium name="The Broad Institute Genome Sequencing Center for Infectious Disease"/>
            <person name="Wu L."/>
            <person name="Ma J."/>
        </authorList>
    </citation>
    <scope>NUCLEOTIDE SEQUENCE [LARGE SCALE GENOMIC DNA]</scope>
    <source>
        <strain evidence="9">CCUG 43114</strain>
    </source>
</reference>
<keyword evidence="4" id="KW-1015">Disulfide bond</keyword>
<keyword evidence="3" id="KW-0812">Transmembrane</keyword>
<dbReference type="EMBL" id="JBHSLD010000028">
    <property type="protein sequence ID" value="MFC5382526.1"/>
    <property type="molecule type" value="Genomic_DNA"/>
</dbReference>
<evidence type="ECO:0000256" key="1">
    <source>
        <dbReference type="ARBA" id="ARBA00004196"/>
    </source>
</evidence>
<proteinExistence type="predicted"/>
<dbReference type="PROSITE" id="PS51257">
    <property type="entry name" value="PROKAR_LIPOPROTEIN"/>
    <property type="match status" value="1"/>
</dbReference>
<dbReference type="PROSITE" id="PS51352">
    <property type="entry name" value="THIOREDOXIN_2"/>
    <property type="match status" value="1"/>
</dbReference>
<dbReference type="PANTHER" id="PTHR42852:SF6">
    <property type="entry name" value="THIOL:DISULFIDE INTERCHANGE PROTEIN DSBE"/>
    <property type="match status" value="1"/>
</dbReference>
<dbReference type="PROSITE" id="PS00194">
    <property type="entry name" value="THIOREDOXIN_1"/>
    <property type="match status" value="1"/>
</dbReference>
<evidence type="ECO:0000313" key="8">
    <source>
        <dbReference type="EMBL" id="MFC5382526.1"/>
    </source>
</evidence>
<sequence>MRVRGAVAVGAAAATLLLGACTAGEAGVPGLRDEAARAYVSGDATVEVLPADDRGEPVDGVTGTTLDGEPLDVADLRGETVVLNVWGSWCAPCHAEAPDLVEAEAQLADEGVRFVGINIRDRSVEAAAGFEEEYGIGWPSLHDPDSLLLLPLAGSVPPNTVPATLVLDEEGRVAARILSRVDRATLVGVVEDVRGAAAAGR</sequence>
<evidence type="ECO:0000256" key="3">
    <source>
        <dbReference type="ARBA" id="ARBA00022968"/>
    </source>
</evidence>
<keyword evidence="2" id="KW-0201">Cytochrome c-type biogenesis</keyword>
<evidence type="ECO:0000256" key="5">
    <source>
        <dbReference type="ARBA" id="ARBA00023284"/>
    </source>
</evidence>
<feature type="signal peptide" evidence="6">
    <location>
        <begin position="1"/>
        <end position="26"/>
    </location>
</feature>
<dbReference type="PANTHER" id="PTHR42852">
    <property type="entry name" value="THIOL:DISULFIDE INTERCHANGE PROTEIN DSBE"/>
    <property type="match status" value="1"/>
</dbReference>
<comment type="caution">
    <text evidence="8">The sequence shown here is derived from an EMBL/GenBank/DDBJ whole genome shotgun (WGS) entry which is preliminary data.</text>
</comment>
<evidence type="ECO:0000256" key="6">
    <source>
        <dbReference type="SAM" id="SignalP"/>
    </source>
</evidence>
<dbReference type="InterPro" id="IPR013766">
    <property type="entry name" value="Thioredoxin_domain"/>
</dbReference>
<keyword evidence="6" id="KW-0732">Signal</keyword>
<feature type="chain" id="PRO_5046321110" evidence="6">
    <location>
        <begin position="27"/>
        <end position="201"/>
    </location>
</feature>
<name>A0ABW0GUN8_9MICO</name>
<dbReference type="InterPro" id="IPR050553">
    <property type="entry name" value="Thioredoxin_ResA/DsbE_sf"/>
</dbReference>
<dbReference type="Pfam" id="PF08534">
    <property type="entry name" value="Redoxin"/>
    <property type="match status" value="1"/>
</dbReference>
<protein>
    <submittedName>
        <fullName evidence="8">TlpA family protein disulfide reductase</fullName>
    </submittedName>
</protein>
<gene>
    <name evidence="8" type="ORF">ACFPJ6_17320</name>
</gene>
<comment type="subcellular location">
    <subcellularLocation>
        <location evidence="1">Cell envelope</location>
    </subcellularLocation>
</comment>
<keyword evidence="5" id="KW-0676">Redox-active center</keyword>
<dbReference type="InterPro" id="IPR036249">
    <property type="entry name" value="Thioredoxin-like_sf"/>
</dbReference>
<dbReference type="SUPFAM" id="SSF52833">
    <property type="entry name" value="Thioredoxin-like"/>
    <property type="match status" value="1"/>
</dbReference>
<evidence type="ECO:0000259" key="7">
    <source>
        <dbReference type="PROSITE" id="PS51352"/>
    </source>
</evidence>
<evidence type="ECO:0000256" key="4">
    <source>
        <dbReference type="ARBA" id="ARBA00023157"/>
    </source>
</evidence>
<feature type="domain" description="Thioredoxin" evidence="7">
    <location>
        <begin position="52"/>
        <end position="195"/>
    </location>
</feature>
<dbReference type="Proteomes" id="UP001596122">
    <property type="component" value="Unassembled WGS sequence"/>
</dbReference>
<dbReference type="InterPro" id="IPR013740">
    <property type="entry name" value="Redoxin"/>
</dbReference>